<organism evidence="1 2">
    <name type="scientific">Nonomuraea endophytica</name>
    <dbReference type="NCBI Taxonomy" id="714136"/>
    <lineage>
        <taxon>Bacteria</taxon>
        <taxon>Bacillati</taxon>
        <taxon>Actinomycetota</taxon>
        <taxon>Actinomycetes</taxon>
        <taxon>Streptosporangiales</taxon>
        <taxon>Streptosporangiaceae</taxon>
        <taxon>Nonomuraea</taxon>
    </lineage>
</organism>
<dbReference type="EMBL" id="JACHIN010000023">
    <property type="protein sequence ID" value="MBB5084423.1"/>
    <property type="molecule type" value="Genomic_DNA"/>
</dbReference>
<dbReference type="AlphaFoldDB" id="A0A7W8AGK9"/>
<keyword evidence="2" id="KW-1185">Reference proteome</keyword>
<gene>
    <name evidence="1" type="ORF">HNR40_009932</name>
</gene>
<sequence>MTAAEFSRAQDRFRIPRARRFDWLDPVGPPLRRFPDRDRRLPLVWPDPVIPEWPDFWPINPRGFPPLQPPSGTERHELTIPVSPTDTPGDDTLYESADGSTTLFLPRYDLAFDQEEPRILTADRAGTPTLVVVAVRVPTGLSELPHELSVSLRYRVPELTGGSVVVEVDFPAVRLSDGGAVVSAELPLTGPGLRQQLLAAMSSLEARATVVVKRGITVAVPNPMLLIEPPPPQTYREVALLLECVAGPSPLLLSDAQRVRLGGGTTPTGVQGMRRLRVQHEGRGHSFWQDPARPEHFYFLPDRFLLGRLPGTGRRPALNIRATSAAREEDVRVTVEFMARPVISTERLAAAEPVLAEEAGRMGASAPIRMEILPDAQPMLRLALPQDGAAPSGLTERPKAQVGLEQGVTHAETFTLDDFRLVHAAFFGASLNVMNGEVRVGAGGGQPEDVELELRLDNTAGDVLELVPLTAAPKRVTARLVNAIESPVRVDRLKAVAVAAGRRIPLTVEGGPAGKLLAPGEELEIALVPAEPLPDAGAYTIVLDQSGVSVQVDKEAVWNAVFDDSAKPRLSREVSVVAVPAMFGDPSGDRVALFVVSIVGAQGSVQLSETELKATTLVHVPVSSLLTGAPIPPLRYRTETIWQSGLVGVSQVRETDATILPPIKTRPNA</sequence>
<evidence type="ECO:0000313" key="2">
    <source>
        <dbReference type="Proteomes" id="UP000568380"/>
    </source>
</evidence>
<comment type="caution">
    <text evidence="1">The sequence shown here is derived from an EMBL/GenBank/DDBJ whole genome shotgun (WGS) entry which is preliminary data.</text>
</comment>
<name>A0A7W8AGK9_9ACTN</name>
<protein>
    <submittedName>
        <fullName evidence="1">Uncharacterized protein</fullName>
    </submittedName>
</protein>
<accession>A0A7W8AGK9</accession>
<proteinExistence type="predicted"/>
<evidence type="ECO:0000313" key="1">
    <source>
        <dbReference type="EMBL" id="MBB5084423.1"/>
    </source>
</evidence>
<dbReference type="Proteomes" id="UP000568380">
    <property type="component" value="Unassembled WGS sequence"/>
</dbReference>
<dbReference type="RefSeq" id="WP_184974378.1">
    <property type="nucleotide sequence ID" value="NZ_JACHIN010000023.1"/>
</dbReference>
<reference evidence="1 2" key="1">
    <citation type="submission" date="2020-08" db="EMBL/GenBank/DDBJ databases">
        <title>Genomic Encyclopedia of Type Strains, Phase IV (KMG-IV): sequencing the most valuable type-strain genomes for metagenomic binning, comparative biology and taxonomic classification.</title>
        <authorList>
            <person name="Goeker M."/>
        </authorList>
    </citation>
    <scope>NUCLEOTIDE SEQUENCE [LARGE SCALE GENOMIC DNA]</scope>
    <source>
        <strain evidence="1 2">DSM 45385</strain>
    </source>
</reference>